<proteinExistence type="predicted"/>
<gene>
    <name evidence="1" type="ORF">F8M41_013004</name>
</gene>
<organism evidence="1 2">
    <name type="scientific">Gigaspora margarita</name>
    <dbReference type="NCBI Taxonomy" id="4874"/>
    <lineage>
        <taxon>Eukaryota</taxon>
        <taxon>Fungi</taxon>
        <taxon>Fungi incertae sedis</taxon>
        <taxon>Mucoromycota</taxon>
        <taxon>Glomeromycotina</taxon>
        <taxon>Glomeromycetes</taxon>
        <taxon>Diversisporales</taxon>
        <taxon>Gigasporaceae</taxon>
        <taxon>Gigaspora</taxon>
    </lineage>
</organism>
<dbReference type="OrthoDB" id="2481295at2759"/>
<accession>A0A8H4ASL3</accession>
<keyword evidence="2" id="KW-1185">Reference proteome</keyword>
<dbReference type="AlphaFoldDB" id="A0A8H4ASL3"/>
<comment type="caution">
    <text evidence="1">The sequence shown here is derived from an EMBL/GenBank/DDBJ whole genome shotgun (WGS) entry which is preliminary data.</text>
</comment>
<name>A0A8H4ASL3_GIGMA</name>
<dbReference type="EMBL" id="WTPW01000265">
    <property type="protein sequence ID" value="KAF0528703.1"/>
    <property type="molecule type" value="Genomic_DNA"/>
</dbReference>
<sequence>MIYIKEIHTVVVRNTAKTTLIHLNELDKRDPLSLPLPIPPPLPIASPPLSIAPPSEPLVAAPPSEFSVALSGVSSSEEQTIRNMIFDSDDMYIIILRMRVVTTSVQIEFLTNITIKISGNLPLFKQMQGKIVKNKWGRRLSWSFHFLQSATVKLEEDTSVIKN</sequence>
<protein>
    <submittedName>
        <fullName evidence="1">Uncharacterized protein</fullName>
    </submittedName>
</protein>
<dbReference type="Proteomes" id="UP000439903">
    <property type="component" value="Unassembled WGS sequence"/>
</dbReference>
<evidence type="ECO:0000313" key="2">
    <source>
        <dbReference type="Proteomes" id="UP000439903"/>
    </source>
</evidence>
<evidence type="ECO:0000313" key="1">
    <source>
        <dbReference type="EMBL" id="KAF0528703.1"/>
    </source>
</evidence>
<reference evidence="1 2" key="1">
    <citation type="journal article" date="2019" name="Environ. Microbiol.">
        <title>At the nexus of three kingdoms: the genome of the mycorrhizal fungus Gigaspora margarita provides insights into plant, endobacterial and fungal interactions.</title>
        <authorList>
            <person name="Venice F."/>
            <person name="Ghignone S."/>
            <person name="Salvioli di Fossalunga A."/>
            <person name="Amselem J."/>
            <person name="Novero M."/>
            <person name="Xianan X."/>
            <person name="Sedzielewska Toro K."/>
            <person name="Morin E."/>
            <person name="Lipzen A."/>
            <person name="Grigoriev I.V."/>
            <person name="Henrissat B."/>
            <person name="Martin F.M."/>
            <person name="Bonfante P."/>
        </authorList>
    </citation>
    <scope>NUCLEOTIDE SEQUENCE [LARGE SCALE GENOMIC DNA]</scope>
    <source>
        <strain evidence="1 2">BEG34</strain>
    </source>
</reference>